<protein>
    <submittedName>
        <fullName evidence="2">1178_t:CDS:1</fullName>
    </submittedName>
</protein>
<feature type="non-terminal residue" evidence="2">
    <location>
        <position position="66"/>
    </location>
</feature>
<evidence type="ECO:0000313" key="2">
    <source>
        <dbReference type="EMBL" id="CAG8656622.1"/>
    </source>
</evidence>
<evidence type="ECO:0000256" key="1">
    <source>
        <dbReference type="SAM" id="MobiDB-lite"/>
    </source>
</evidence>
<evidence type="ECO:0000313" key="3">
    <source>
        <dbReference type="Proteomes" id="UP000789706"/>
    </source>
</evidence>
<sequence length="66" mass="7606">FIESKDEENNSKSESKSDSYDNKNILNKISIMLKDSLIKTELNVEISQLGQTNIIQYKIDTEIEKP</sequence>
<comment type="caution">
    <text evidence="2">The sequence shown here is derived from an EMBL/GenBank/DDBJ whole genome shotgun (WGS) entry which is preliminary data.</text>
</comment>
<name>A0A9N9H8I6_9GLOM</name>
<proteinExistence type="predicted"/>
<dbReference type="Proteomes" id="UP000789706">
    <property type="component" value="Unassembled WGS sequence"/>
</dbReference>
<gene>
    <name evidence="2" type="ORF">DEBURN_LOCUS11620</name>
</gene>
<dbReference type="AlphaFoldDB" id="A0A9N9H8I6"/>
<keyword evidence="3" id="KW-1185">Reference proteome</keyword>
<dbReference type="EMBL" id="CAJVPK010007514">
    <property type="protein sequence ID" value="CAG8656622.1"/>
    <property type="molecule type" value="Genomic_DNA"/>
</dbReference>
<feature type="non-terminal residue" evidence="2">
    <location>
        <position position="1"/>
    </location>
</feature>
<reference evidence="2" key="1">
    <citation type="submission" date="2021-06" db="EMBL/GenBank/DDBJ databases">
        <authorList>
            <person name="Kallberg Y."/>
            <person name="Tangrot J."/>
            <person name="Rosling A."/>
        </authorList>
    </citation>
    <scope>NUCLEOTIDE SEQUENCE</scope>
    <source>
        <strain evidence="2">AZ414A</strain>
    </source>
</reference>
<feature type="compositionally biased region" description="Basic and acidic residues" evidence="1">
    <location>
        <begin position="7"/>
        <end position="20"/>
    </location>
</feature>
<organism evidence="2 3">
    <name type="scientific">Diversispora eburnea</name>
    <dbReference type="NCBI Taxonomy" id="1213867"/>
    <lineage>
        <taxon>Eukaryota</taxon>
        <taxon>Fungi</taxon>
        <taxon>Fungi incertae sedis</taxon>
        <taxon>Mucoromycota</taxon>
        <taxon>Glomeromycotina</taxon>
        <taxon>Glomeromycetes</taxon>
        <taxon>Diversisporales</taxon>
        <taxon>Diversisporaceae</taxon>
        <taxon>Diversispora</taxon>
    </lineage>
</organism>
<feature type="region of interest" description="Disordered" evidence="1">
    <location>
        <begin position="1"/>
        <end position="20"/>
    </location>
</feature>
<accession>A0A9N9H8I6</accession>